<organism evidence="2">
    <name type="scientific">hydrothermal vent metagenome</name>
    <dbReference type="NCBI Taxonomy" id="652676"/>
    <lineage>
        <taxon>unclassified sequences</taxon>
        <taxon>metagenomes</taxon>
        <taxon>ecological metagenomes</taxon>
    </lineage>
</organism>
<feature type="domain" description="DUF7151" evidence="1">
    <location>
        <begin position="175"/>
        <end position="220"/>
    </location>
</feature>
<dbReference type="PROSITE" id="PS51257">
    <property type="entry name" value="PROKAR_LIPOPROTEIN"/>
    <property type="match status" value="1"/>
</dbReference>
<gene>
    <name evidence="2" type="ORF">MNBD_GAMMA20-2441</name>
</gene>
<dbReference type="EMBL" id="UOFU01000229">
    <property type="protein sequence ID" value="VAX01487.1"/>
    <property type="molecule type" value="Genomic_DNA"/>
</dbReference>
<dbReference type="SUPFAM" id="SSF89372">
    <property type="entry name" value="Fucose-specific lectin"/>
    <property type="match status" value="1"/>
</dbReference>
<feature type="domain" description="DUF7151" evidence="1">
    <location>
        <begin position="111"/>
        <end position="156"/>
    </location>
</feature>
<dbReference type="PROSITE" id="PS00018">
    <property type="entry name" value="EF_HAND_1"/>
    <property type="match status" value="1"/>
</dbReference>
<evidence type="ECO:0000259" key="1">
    <source>
        <dbReference type="Pfam" id="PF23657"/>
    </source>
</evidence>
<sequence length="645" mass="67367">MKVLQSPRNILSIPGRSLLFLVASLSLAACGSGSSEDNGPQGAVGTDTSVAAKASVIKTGDPDCTEGGILVETGIDENRNGVLDASEVDASEKVCNGTSGANGTDGNNGLNALVKISTEAAGGHCTHGGKRIDSGLDLDSNGRLDAPETSSTDYICNGAPGVDGINGTDGSDGLNALIDMNPEPVSANCPNGGLRIDVGIDTNGNGSLDPAEITQTGFVCSGNDANGSIGWQTATLIESGFTGAAFYPQVAINADGDAMAVWSQASGTKKSIWANRYTVQAGWEVVELIETGNRGDALSPQIALDAAGNAVAIWQQSNGSHYDIWANRYVVGVGWSKVQRINTENSGNANLPQLSMDAQGNTTAVWYQHNGTRNNIWANRYVPGRGWGTAELIESNDAGGAKHPKISVEDSGAVIAVWEQVHDKTARSSIWANQYIPGSGWGTAELIETDDAGDATFPQISVRGGIAMAVWLQSDGKVTNTWASRYAVNSGWGKPEPIASQSSGQPNYPQVAAGNGSALAVWHQSNGTRSDIWSNRYVAGSGWGKPELIESNDTGTARFPQVAANTDGNALAVWPQESARGKIDIWANRYVPGIGWGTAELVETRNAGSANLPQLSLNNNGTAVTVWLQSDGSRDSVWANHWLAR</sequence>
<reference evidence="2" key="1">
    <citation type="submission" date="2018-06" db="EMBL/GenBank/DDBJ databases">
        <authorList>
            <person name="Zhirakovskaya E."/>
        </authorList>
    </citation>
    <scope>NUCLEOTIDE SEQUENCE</scope>
</reference>
<name>A0A3B1B8W1_9ZZZZ</name>
<dbReference type="AlphaFoldDB" id="A0A3B1B8W1"/>
<accession>A0A3B1B8W1</accession>
<dbReference type="Pfam" id="PF23657">
    <property type="entry name" value="DUF7151"/>
    <property type="match status" value="3"/>
</dbReference>
<proteinExistence type="predicted"/>
<dbReference type="InterPro" id="IPR055575">
    <property type="entry name" value="DUF7151"/>
</dbReference>
<evidence type="ECO:0000313" key="2">
    <source>
        <dbReference type="EMBL" id="VAX01487.1"/>
    </source>
</evidence>
<feature type="domain" description="DUF7151" evidence="1">
    <location>
        <begin position="62"/>
        <end position="95"/>
    </location>
</feature>
<dbReference type="InterPro" id="IPR018247">
    <property type="entry name" value="EF_Hand_1_Ca_BS"/>
</dbReference>
<protein>
    <recommendedName>
        <fullName evidence="1">DUF7151 domain-containing protein</fullName>
    </recommendedName>
</protein>